<feature type="domain" description="HTH lysR-type" evidence="5">
    <location>
        <begin position="1"/>
        <end position="58"/>
    </location>
</feature>
<dbReference type="AlphaFoldDB" id="A0A239K3H8"/>
<protein>
    <submittedName>
        <fullName evidence="6">DNA-binding transcriptional regulator, LysR family</fullName>
    </submittedName>
</protein>
<sequence>MDIARIRTFRVVAELLNYRKAAQQLHLTQPAVTAQIQSLEQGIGIALFNRVGRGVALTKAGEVLLSYARRMEILNNEAAAALSAIGSQEEFEIGLGASHTLAVYLLPRLLPSLLASWPKLRIHIHAGSTSEVLDAISTYRISLGIIEAPGLRPDLKIEPFGQDELSLIVPVQHRWTGRRTISAAELAEENLLLREPGAGMRRYIEDFFDKHGLRRQLRNSVAMNSTEGILAAVEAGAGVGFVSYLALEKALKLNSVRTVPIEGGPILRPLSIVLHEGPEPQGPVQQLIYLLRQYAVSRSQEFVARPTEGRRINAGVTQSIRHG</sequence>
<keyword evidence="3 6" id="KW-0238">DNA-binding</keyword>
<dbReference type="Pfam" id="PF03466">
    <property type="entry name" value="LysR_substrate"/>
    <property type="match status" value="1"/>
</dbReference>
<dbReference type="RefSeq" id="WP_089408913.1">
    <property type="nucleotide sequence ID" value="NZ_FZOU01000004.1"/>
</dbReference>
<dbReference type="PANTHER" id="PTHR30126">
    <property type="entry name" value="HTH-TYPE TRANSCRIPTIONAL REGULATOR"/>
    <property type="match status" value="1"/>
</dbReference>
<gene>
    <name evidence="6" type="ORF">SAMN05421770_104262</name>
</gene>
<dbReference type="InterPro" id="IPR000847">
    <property type="entry name" value="LysR_HTH_N"/>
</dbReference>
<name>A0A239K3H8_9BACT</name>
<dbReference type="InterPro" id="IPR036390">
    <property type="entry name" value="WH_DNA-bd_sf"/>
</dbReference>
<evidence type="ECO:0000256" key="2">
    <source>
        <dbReference type="ARBA" id="ARBA00023015"/>
    </source>
</evidence>
<dbReference type="GO" id="GO:0003700">
    <property type="term" value="F:DNA-binding transcription factor activity"/>
    <property type="evidence" value="ECO:0007669"/>
    <property type="project" value="InterPro"/>
</dbReference>
<accession>A0A239K3H8</accession>
<evidence type="ECO:0000256" key="1">
    <source>
        <dbReference type="ARBA" id="ARBA00009437"/>
    </source>
</evidence>
<organism evidence="6 7">
    <name type="scientific">Granulicella rosea</name>
    <dbReference type="NCBI Taxonomy" id="474952"/>
    <lineage>
        <taxon>Bacteria</taxon>
        <taxon>Pseudomonadati</taxon>
        <taxon>Acidobacteriota</taxon>
        <taxon>Terriglobia</taxon>
        <taxon>Terriglobales</taxon>
        <taxon>Acidobacteriaceae</taxon>
        <taxon>Granulicella</taxon>
    </lineage>
</organism>
<evidence type="ECO:0000313" key="7">
    <source>
        <dbReference type="Proteomes" id="UP000198356"/>
    </source>
</evidence>
<dbReference type="PROSITE" id="PS50931">
    <property type="entry name" value="HTH_LYSR"/>
    <property type="match status" value="1"/>
</dbReference>
<dbReference type="GO" id="GO:0000976">
    <property type="term" value="F:transcription cis-regulatory region binding"/>
    <property type="evidence" value="ECO:0007669"/>
    <property type="project" value="TreeGrafter"/>
</dbReference>
<dbReference type="SUPFAM" id="SSF46785">
    <property type="entry name" value="Winged helix' DNA-binding domain"/>
    <property type="match status" value="1"/>
</dbReference>
<evidence type="ECO:0000259" key="5">
    <source>
        <dbReference type="PROSITE" id="PS50931"/>
    </source>
</evidence>
<evidence type="ECO:0000256" key="3">
    <source>
        <dbReference type="ARBA" id="ARBA00023125"/>
    </source>
</evidence>
<evidence type="ECO:0000256" key="4">
    <source>
        <dbReference type="ARBA" id="ARBA00023163"/>
    </source>
</evidence>
<dbReference type="OrthoDB" id="9785745at2"/>
<dbReference type="SUPFAM" id="SSF53850">
    <property type="entry name" value="Periplasmic binding protein-like II"/>
    <property type="match status" value="1"/>
</dbReference>
<dbReference type="InterPro" id="IPR036388">
    <property type="entry name" value="WH-like_DNA-bd_sf"/>
</dbReference>
<evidence type="ECO:0000313" key="6">
    <source>
        <dbReference type="EMBL" id="SNT12163.1"/>
    </source>
</evidence>
<dbReference type="EMBL" id="FZOU01000004">
    <property type="protein sequence ID" value="SNT12163.1"/>
    <property type="molecule type" value="Genomic_DNA"/>
</dbReference>
<proteinExistence type="inferred from homology"/>
<dbReference type="PRINTS" id="PR00039">
    <property type="entry name" value="HTHLYSR"/>
</dbReference>
<dbReference type="Gene3D" id="3.40.190.10">
    <property type="entry name" value="Periplasmic binding protein-like II"/>
    <property type="match status" value="2"/>
</dbReference>
<dbReference type="Gene3D" id="1.10.10.10">
    <property type="entry name" value="Winged helix-like DNA-binding domain superfamily/Winged helix DNA-binding domain"/>
    <property type="match status" value="1"/>
</dbReference>
<dbReference type="PANTHER" id="PTHR30126:SF39">
    <property type="entry name" value="HTH-TYPE TRANSCRIPTIONAL REGULATOR CYSL"/>
    <property type="match status" value="1"/>
</dbReference>
<dbReference type="FunFam" id="1.10.10.10:FF:000001">
    <property type="entry name" value="LysR family transcriptional regulator"/>
    <property type="match status" value="1"/>
</dbReference>
<dbReference type="Proteomes" id="UP000198356">
    <property type="component" value="Unassembled WGS sequence"/>
</dbReference>
<keyword evidence="4" id="KW-0804">Transcription</keyword>
<reference evidence="6 7" key="1">
    <citation type="submission" date="2017-06" db="EMBL/GenBank/DDBJ databases">
        <authorList>
            <person name="Kim H.J."/>
            <person name="Triplett B.A."/>
        </authorList>
    </citation>
    <scope>NUCLEOTIDE SEQUENCE [LARGE SCALE GENOMIC DNA]</scope>
    <source>
        <strain evidence="6 7">DSM 18704</strain>
    </source>
</reference>
<keyword evidence="2" id="KW-0805">Transcription regulation</keyword>
<keyword evidence="7" id="KW-1185">Reference proteome</keyword>
<dbReference type="Pfam" id="PF00126">
    <property type="entry name" value="HTH_1"/>
    <property type="match status" value="1"/>
</dbReference>
<dbReference type="InterPro" id="IPR005119">
    <property type="entry name" value="LysR_subst-bd"/>
</dbReference>
<comment type="similarity">
    <text evidence="1">Belongs to the LysR transcriptional regulatory family.</text>
</comment>